<gene>
    <name evidence="1" type="ORF">P775_13770</name>
</gene>
<name>A0A2G8RDG0_9RHOB</name>
<sequence length="81" mass="8819">MLLMEQDQDITINVELVEKFDAITVQLLYSAHLYAREKGSQISVAFGESQALPKILGELGCLAPGPGQACVELNKWVGISE</sequence>
<evidence type="ECO:0000313" key="2">
    <source>
        <dbReference type="Proteomes" id="UP000231259"/>
    </source>
</evidence>
<protein>
    <recommendedName>
        <fullName evidence="3">STAS domain-containing protein</fullName>
    </recommendedName>
</protein>
<dbReference type="EMBL" id="AWWI01000096">
    <property type="protein sequence ID" value="PIL19587.1"/>
    <property type="molecule type" value="Genomic_DNA"/>
</dbReference>
<comment type="caution">
    <text evidence="1">The sequence shown here is derived from an EMBL/GenBank/DDBJ whole genome shotgun (WGS) entry which is preliminary data.</text>
</comment>
<evidence type="ECO:0000313" key="1">
    <source>
        <dbReference type="EMBL" id="PIL19587.1"/>
    </source>
</evidence>
<keyword evidence="2" id="KW-1185">Reference proteome</keyword>
<dbReference type="AlphaFoldDB" id="A0A2G8RDG0"/>
<reference evidence="1 2" key="1">
    <citation type="submission" date="2013-09" db="EMBL/GenBank/DDBJ databases">
        <title>Genome sequencing of Phaeobacter antarcticus sp. nov. SM1211.</title>
        <authorList>
            <person name="Zhang X.-Y."/>
            <person name="Liu C."/>
            <person name="Chen X.-L."/>
            <person name="Xie B.-B."/>
            <person name="Qin Q.-L."/>
            <person name="Rong J.-C."/>
            <person name="Zhang Y.-Z."/>
        </authorList>
    </citation>
    <scope>NUCLEOTIDE SEQUENCE [LARGE SCALE GENOMIC DNA]</scope>
    <source>
        <strain evidence="1 2">SM1211</strain>
    </source>
</reference>
<proteinExistence type="predicted"/>
<accession>A0A2G8RDG0</accession>
<dbReference type="Proteomes" id="UP000231259">
    <property type="component" value="Unassembled WGS sequence"/>
</dbReference>
<organism evidence="1 2">
    <name type="scientific">Puniceibacterium antarcticum</name>
    <dbReference type="NCBI Taxonomy" id="1206336"/>
    <lineage>
        <taxon>Bacteria</taxon>
        <taxon>Pseudomonadati</taxon>
        <taxon>Pseudomonadota</taxon>
        <taxon>Alphaproteobacteria</taxon>
        <taxon>Rhodobacterales</taxon>
        <taxon>Paracoccaceae</taxon>
        <taxon>Puniceibacterium</taxon>
    </lineage>
</organism>
<evidence type="ECO:0008006" key="3">
    <source>
        <dbReference type="Google" id="ProtNLM"/>
    </source>
</evidence>